<dbReference type="PANTHER" id="PTHR31646:SF1">
    <property type="entry name" value="ALPHA-1,2-MANNOSYLTRANSFERASE MNN2"/>
    <property type="match status" value="1"/>
</dbReference>
<evidence type="ECO:0000256" key="9">
    <source>
        <dbReference type="ARBA" id="ARBA00023136"/>
    </source>
</evidence>
<keyword evidence="5 10" id="KW-0812">Transmembrane</keyword>
<dbReference type="GO" id="GO:0000026">
    <property type="term" value="F:alpha-1,2-mannosyltransferase activity"/>
    <property type="evidence" value="ECO:0007669"/>
    <property type="project" value="TreeGrafter"/>
</dbReference>
<evidence type="ECO:0008006" key="13">
    <source>
        <dbReference type="Google" id="ProtNLM"/>
    </source>
</evidence>
<reference evidence="12" key="1">
    <citation type="submission" date="2016-03" db="EMBL/GenBank/DDBJ databases">
        <authorList>
            <person name="Guldener U."/>
        </authorList>
    </citation>
    <scope>NUCLEOTIDE SEQUENCE [LARGE SCALE GENOMIC DNA]</scope>
    <source>
        <strain evidence="12">04CH-RAC-A.6.1</strain>
    </source>
</reference>
<dbReference type="PANTHER" id="PTHR31646">
    <property type="entry name" value="ALPHA-1,2-MANNOSYLTRANSFERASE MNN2"/>
    <property type="match status" value="1"/>
</dbReference>
<keyword evidence="4" id="KW-0808">Transferase</keyword>
<protein>
    <recommendedName>
        <fullName evidence="13">Glycosyltransferase family 71 protein</fullName>
    </recommendedName>
</protein>
<dbReference type="InterPro" id="IPR022751">
    <property type="entry name" value="Alpha_mannosyltransferase"/>
</dbReference>
<evidence type="ECO:0000256" key="10">
    <source>
        <dbReference type="SAM" id="Phobius"/>
    </source>
</evidence>
<comment type="similarity">
    <text evidence="3">Belongs to the MNN1/MNT family.</text>
</comment>
<evidence type="ECO:0000256" key="5">
    <source>
        <dbReference type="ARBA" id="ARBA00022692"/>
    </source>
</evidence>
<dbReference type="AlphaFoldDB" id="A0A1E1L4F4"/>
<dbReference type="Proteomes" id="UP000178912">
    <property type="component" value="Unassembled WGS sequence"/>
</dbReference>
<dbReference type="GO" id="GO:0000139">
    <property type="term" value="C:Golgi membrane"/>
    <property type="evidence" value="ECO:0007669"/>
    <property type="project" value="UniProtKB-SubCell"/>
</dbReference>
<evidence type="ECO:0000256" key="8">
    <source>
        <dbReference type="ARBA" id="ARBA00023034"/>
    </source>
</evidence>
<feature type="transmembrane region" description="Helical" evidence="10">
    <location>
        <begin position="12"/>
        <end position="28"/>
    </location>
</feature>
<comment type="pathway">
    <text evidence="2">Protein modification; protein glycosylation.</text>
</comment>
<keyword evidence="6" id="KW-0735">Signal-anchor</keyword>
<evidence type="ECO:0000256" key="4">
    <source>
        <dbReference type="ARBA" id="ARBA00022679"/>
    </source>
</evidence>
<dbReference type="SUPFAM" id="SSF53448">
    <property type="entry name" value="Nucleotide-diphospho-sugar transferases"/>
    <property type="match status" value="1"/>
</dbReference>
<name>A0A1E1L4F4_9HELO</name>
<keyword evidence="8" id="KW-0333">Golgi apparatus</keyword>
<comment type="subcellular location">
    <subcellularLocation>
        <location evidence="1">Golgi apparatus membrane</location>
        <topology evidence="1">Single-pass type II membrane protein</topology>
    </subcellularLocation>
</comment>
<dbReference type="Pfam" id="PF11051">
    <property type="entry name" value="Mannosyl_trans3"/>
    <property type="match status" value="2"/>
</dbReference>
<evidence type="ECO:0000313" key="12">
    <source>
        <dbReference type="Proteomes" id="UP000178912"/>
    </source>
</evidence>
<evidence type="ECO:0000256" key="3">
    <source>
        <dbReference type="ARBA" id="ARBA00009105"/>
    </source>
</evidence>
<dbReference type="GO" id="GO:0046354">
    <property type="term" value="P:mannan biosynthetic process"/>
    <property type="evidence" value="ECO:0007669"/>
    <property type="project" value="TreeGrafter"/>
</dbReference>
<evidence type="ECO:0000313" key="11">
    <source>
        <dbReference type="EMBL" id="CZT05427.1"/>
    </source>
</evidence>
<keyword evidence="9 10" id="KW-0472">Membrane</keyword>
<dbReference type="EMBL" id="FJUX01000076">
    <property type="protein sequence ID" value="CZT05427.1"/>
    <property type="molecule type" value="Genomic_DNA"/>
</dbReference>
<keyword evidence="12" id="KW-1185">Reference proteome</keyword>
<evidence type="ECO:0000256" key="6">
    <source>
        <dbReference type="ARBA" id="ARBA00022968"/>
    </source>
</evidence>
<keyword evidence="7 10" id="KW-1133">Transmembrane helix</keyword>
<organism evidence="11 12">
    <name type="scientific">Rhynchosporium agropyri</name>
    <dbReference type="NCBI Taxonomy" id="914238"/>
    <lineage>
        <taxon>Eukaryota</taxon>
        <taxon>Fungi</taxon>
        <taxon>Dikarya</taxon>
        <taxon>Ascomycota</taxon>
        <taxon>Pezizomycotina</taxon>
        <taxon>Leotiomycetes</taxon>
        <taxon>Helotiales</taxon>
        <taxon>Ploettnerulaceae</taxon>
        <taxon>Rhynchosporium</taxon>
    </lineage>
</organism>
<evidence type="ECO:0000256" key="1">
    <source>
        <dbReference type="ARBA" id="ARBA00004323"/>
    </source>
</evidence>
<proteinExistence type="inferred from homology"/>
<dbReference type="InterPro" id="IPR029044">
    <property type="entry name" value="Nucleotide-diphossugar_trans"/>
</dbReference>
<evidence type="ECO:0000256" key="2">
    <source>
        <dbReference type="ARBA" id="ARBA00004922"/>
    </source>
</evidence>
<gene>
    <name evidence="11" type="ORF">RAG0_11522</name>
</gene>
<dbReference type="OrthoDB" id="430354at2759"/>
<sequence>MFSSVQRPRLLVASWFVLGALYFLYISLHNDFEDYIKIPYNVIFKPSSPSAKSNITAFVENAHTLPDADAYLPHFNAVILSPNVTLAEAKRGCTWEDSDGVNFMYSGDAEWVKQERNDTELAVKRSEWQTFISTKLMPYSRYSERFSGRGIVVVAGNERTMKRVKVLLRALQTVNCSLPVEIHFYGDEVPPQTQKDLIDLYPTMTVFFNDLASRSNIIKTGFNAFVANFQFKTAAVLNSRFAEVLLLDSDNIPAFDPEELFVSNIYEEYGTIFWPDIARTRPNNPIWSITNTICKMDEYEQESGQLLVDKRRFFYHLQLAAWLNGENASYYNMFLLGDKDMFRFAWHALKTRYGRPTKWLTSVGTLTEGKYCGHTFAQHHPDPGDDRIVFLHGGLLKQIPNEVVKWQKEERGGVYQAYKRSNVDEKWGEVQKCGMEWENGDYVPDERVDRELPVWSCIEMFGVEAKPVYEVLGGFEGLFEGVGGYWMLDD</sequence>
<accession>A0A1E1L4F4</accession>
<evidence type="ECO:0000256" key="7">
    <source>
        <dbReference type="ARBA" id="ARBA00022989"/>
    </source>
</evidence>